<dbReference type="Proteomes" id="UP000220922">
    <property type="component" value="Unassembled WGS sequence"/>
</dbReference>
<feature type="transmembrane region" description="Helical" evidence="2">
    <location>
        <begin position="46"/>
        <end position="64"/>
    </location>
</feature>
<keyword evidence="4" id="KW-1185">Reference proteome</keyword>
<feature type="transmembrane region" description="Helical" evidence="2">
    <location>
        <begin position="7"/>
        <end position="26"/>
    </location>
</feature>
<feature type="compositionally biased region" description="Low complexity" evidence="1">
    <location>
        <begin position="97"/>
        <end position="112"/>
    </location>
</feature>
<gene>
    <name evidence="3" type="ORF">A9Q02_14770</name>
</gene>
<proteinExistence type="predicted"/>
<evidence type="ECO:0000256" key="1">
    <source>
        <dbReference type="SAM" id="MobiDB-lite"/>
    </source>
</evidence>
<feature type="transmembrane region" description="Helical" evidence="2">
    <location>
        <begin position="140"/>
        <end position="165"/>
    </location>
</feature>
<feature type="region of interest" description="Disordered" evidence="1">
    <location>
        <begin position="67"/>
        <end position="130"/>
    </location>
</feature>
<organism evidence="3 4">
    <name type="scientific">Candidatus Chloroploca asiatica</name>
    <dbReference type="NCBI Taxonomy" id="1506545"/>
    <lineage>
        <taxon>Bacteria</taxon>
        <taxon>Bacillati</taxon>
        <taxon>Chloroflexota</taxon>
        <taxon>Chloroflexia</taxon>
        <taxon>Chloroflexales</taxon>
        <taxon>Chloroflexineae</taxon>
        <taxon>Oscillochloridaceae</taxon>
        <taxon>Candidatus Chloroploca</taxon>
    </lineage>
</organism>
<dbReference type="EMBL" id="LYXE01000092">
    <property type="protein sequence ID" value="PDV98560.1"/>
    <property type="molecule type" value="Genomic_DNA"/>
</dbReference>
<evidence type="ECO:0000313" key="4">
    <source>
        <dbReference type="Proteomes" id="UP000220922"/>
    </source>
</evidence>
<evidence type="ECO:0000313" key="3">
    <source>
        <dbReference type="EMBL" id="PDV98560.1"/>
    </source>
</evidence>
<keyword evidence="2" id="KW-0472">Membrane</keyword>
<keyword evidence="2" id="KW-1133">Transmembrane helix</keyword>
<reference evidence="3 4" key="1">
    <citation type="submission" date="2016-05" db="EMBL/GenBank/DDBJ databases">
        <authorList>
            <person name="Lavstsen T."/>
            <person name="Jespersen J.S."/>
        </authorList>
    </citation>
    <scope>NUCLEOTIDE SEQUENCE [LARGE SCALE GENOMIC DNA]</scope>
    <source>
        <strain evidence="3 4">B7-9</strain>
    </source>
</reference>
<comment type="caution">
    <text evidence="3">The sequence shown here is derived from an EMBL/GenBank/DDBJ whole genome shotgun (WGS) entry which is preliminary data.</text>
</comment>
<dbReference type="AlphaFoldDB" id="A0A2H3KX73"/>
<keyword evidence="2" id="KW-0812">Transmembrane</keyword>
<sequence>MQQRSGGGGWIGWLIFLLVIFGSRFLPPVAQWLSQVTGFSITTPMLIGVLVGLGVLVSIVSSIIQETNKEQPPGNGMPPMPTGQPRRGAANGPTISVPPTSASSPFPAAPHSGLPQARLPSGGPPRLKPPQFEPIIDPRVLVIGIVGLVLMGGVFVLLFLVAPAIP</sequence>
<accession>A0A2H3KX73</accession>
<name>A0A2H3KX73_9CHLR</name>
<evidence type="ECO:0000256" key="2">
    <source>
        <dbReference type="SAM" id="Phobius"/>
    </source>
</evidence>
<dbReference type="RefSeq" id="WP_097653384.1">
    <property type="nucleotide sequence ID" value="NZ_LYXE01000092.1"/>
</dbReference>
<protein>
    <submittedName>
        <fullName evidence="3">Uncharacterized protein</fullName>
    </submittedName>
</protein>